<evidence type="ECO:0000259" key="1">
    <source>
        <dbReference type="PROSITE" id="PS50880"/>
    </source>
</evidence>
<keyword evidence="3" id="KW-1185">Reference proteome</keyword>
<accession>A0A544SP72</accession>
<dbReference type="PROSITE" id="PS50880">
    <property type="entry name" value="TOPRIM"/>
    <property type="match status" value="1"/>
</dbReference>
<gene>
    <name evidence="2" type="ORF">FG383_18550</name>
</gene>
<dbReference type="InterPro" id="IPR024465">
    <property type="entry name" value="DUF2399"/>
</dbReference>
<reference evidence="2 3" key="1">
    <citation type="submission" date="2019-05" db="EMBL/GenBank/DDBJ databases">
        <title>Psychrobacillus vulpis sp. nov., a new species isolated from feces of a red fox that inhabits in The Tablas de Daimiel Natural Park, Albacete, Spain.</title>
        <authorList>
            <person name="Rodriguez M."/>
            <person name="Reina J.C."/>
            <person name="Bejar V."/>
            <person name="Llamas I."/>
        </authorList>
    </citation>
    <scope>NUCLEOTIDE SEQUENCE [LARGE SCALE GENOMIC DNA]</scope>
    <source>
        <strain evidence="2 3">NHI-2</strain>
    </source>
</reference>
<proteinExistence type="predicted"/>
<evidence type="ECO:0000313" key="3">
    <source>
        <dbReference type="Proteomes" id="UP000318937"/>
    </source>
</evidence>
<organism evidence="2 3">
    <name type="scientific">Psychrobacillus soli</name>
    <dbReference type="NCBI Taxonomy" id="1543965"/>
    <lineage>
        <taxon>Bacteria</taxon>
        <taxon>Bacillati</taxon>
        <taxon>Bacillota</taxon>
        <taxon>Bacilli</taxon>
        <taxon>Bacillales</taxon>
        <taxon>Bacillaceae</taxon>
        <taxon>Psychrobacillus</taxon>
    </lineage>
</organism>
<dbReference type="SMART" id="SM00493">
    <property type="entry name" value="TOPRIM"/>
    <property type="match status" value="1"/>
</dbReference>
<evidence type="ECO:0000313" key="2">
    <source>
        <dbReference type="EMBL" id="TQR06983.1"/>
    </source>
</evidence>
<dbReference type="Pfam" id="PF09664">
    <property type="entry name" value="DUF2399"/>
    <property type="match status" value="1"/>
</dbReference>
<dbReference type="EMBL" id="VDGG01000058">
    <property type="protein sequence ID" value="TQR06983.1"/>
    <property type="molecule type" value="Genomic_DNA"/>
</dbReference>
<dbReference type="Proteomes" id="UP000318937">
    <property type="component" value="Unassembled WGS sequence"/>
</dbReference>
<sequence>MDISRTGVTIMYTVKEFIEKFICKAGESTEQLIENEWQIQKWTARTYKTTGNVLAAEMYDVSPKEEIVKLKLKPNTRRESLPIPEILLEEALYKGWIIQEIRFMKDGRTPLSTTYRMGPGLFEYERLKSEEAFEEDRILKQTLMDEVEDSKGVLANDFFQQIVQFSTDETDSEDWGKERIRKFHYFLIAFLQLKRLQPKMEYKEIGATYYKKTGGSKAFDSYREAFIRRLEKWLNAPISELGIISVGSIVPIFFTGNLTGTFSSYSLGTVHATTEIAVTDENFQTSAKTLWLVENRAVLTRMATEVEFLQNTEALVIGVDGHIRGAHLKMIKQLCSNSSIEKAIIWVDYDEAGQIIARDLVNLVKEIPYRLIGNEGNVFRDYELYKTWSSSIQHAEQEMTLGGPEEWSMWIKM</sequence>
<protein>
    <submittedName>
        <fullName evidence="2">DUF2399 domain-containing protein</fullName>
    </submittedName>
</protein>
<dbReference type="AlphaFoldDB" id="A0A544SP72"/>
<dbReference type="OrthoDB" id="2502371at2"/>
<comment type="caution">
    <text evidence="2">The sequence shown here is derived from an EMBL/GenBank/DDBJ whole genome shotgun (WGS) entry which is preliminary data.</text>
</comment>
<feature type="domain" description="Toprim" evidence="1">
    <location>
        <begin position="288"/>
        <end position="376"/>
    </location>
</feature>
<dbReference type="CDD" id="cd00188">
    <property type="entry name" value="TOPRIM"/>
    <property type="match status" value="1"/>
</dbReference>
<dbReference type="InterPro" id="IPR006171">
    <property type="entry name" value="TOPRIM_dom"/>
</dbReference>
<name>A0A544SP72_9BACI</name>